<evidence type="ECO:0000259" key="6">
    <source>
        <dbReference type="PROSITE" id="PS51007"/>
    </source>
</evidence>
<feature type="signal peptide" evidence="5">
    <location>
        <begin position="1"/>
        <end position="22"/>
    </location>
</feature>
<dbReference type="GO" id="GO:0009055">
    <property type="term" value="F:electron transfer activity"/>
    <property type="evidence" value="ECO:0007669"/>
    <property type="project" value="InterPro"/>
</dbReference>
<reference evidence="8" key="1">
    <citation type="submission" date="2016-10" db="EMBL/GenBank/DDBJ databases">
        <authorList>
            <person name="Varghese N."/>
            <person name="Submissions S."/>
        </authorList>
    </citation>
    <scope>NUCLEOTIDE SEQUENCE [LARGE SCALE GENOMIC DNA]</scope>
    <source>
        <strain evidence="8">DSM 11593</strain>
    </source>
</reference>
<keyword evidence="5" id="KW-0732">Signal</keyword>
<accession>A0A1H6K5R4</accession>
<sequence>MSVRQLNLMVLPMMLTATLASAAAADERAAAQVLAGPCAGCHGPDGHSPGAIPSIAGLPEAELLARMTGFRDGTADATVMTRLMKGYDEAQIATLAHWFAEVGQ</sequence>
<dbReference type="STRING" id="65735.SAMN04488075_0768"/>
<evidence type="ECO:0000313" key="7">
    <source>
        <dbReference type="EMBL" id="SEH68344.1"/>
    </source>
</evidence>
<proteinExistence type="predicted"/>
<evidence type="ECO:0000256" key="3">
    <source>
        <dbReference type="ARBA" id="ARBA00023004"/>
    </source>
</evidence>
<dbReference type="InterPro" id="IPR036909">
    <property type="entry name" value="Cyt_c-like_dom_sf"/>
</dbReference>
<gene>
    <name evidence="7" type="ORF">SAMN04488075_0768</name>
</gene>
<dbReference type="Proteomes" id="UP000199125">
    <property type="component" value="Unassembled WGS sequence"/>
</dbReference>
<evidence type="ECO:0000256" key="4">
    <source>
        <dbReference type="PROSITE-ProRule" id="PRU00433"/>
    </source>
</evidence>
<dbReference type="GO" id="GO:0046872">
    <property type="term" value="F:metal ion binding"/>
    <property type="evidence" value="ECO:0007669"/>
    <property type="project" value="UniProtKB-KW"/>
</dbReference>
<protein>
    <submittedName>
        <fullName evidence="7">Cytochrome c553</fullName>
    </submittedName>
</protein>
<dbReference type="Pfam" id="PF00034">
    <property type="entry name" value="Cytochrom_C"/>
    <property type="match status" value="1"/>
</dbReference>
<evidence type="ECO:0000256" key="2">
    <source>
        <dbReference type="ARBA" id="ARBA00022723"/>
    </source>
</evidence>
<evidence type="ECO:0000256" key="1">
    <source>
        <dbReference type="ARBA" id="ARBA00022617"/>
    </source>
</evidence>
<keyword evidence="8" id="KW-1185">Reference proteome</keyword>
<keyword evidence="2 4" id="KW-0479">Metal-binding</keyword>
<dbReference type="GO" id="GO:0020037">
    <property type="term" value="F:heme binding"/>
    <property type="evidence" value="ECO:0007669"/>
    <property type="project" value="InterPro"/>
</dbReference>
<keyword evidence="1 4" id="KW-0349">Heme</keyword>
<keyword evidence="3 4" id="KW-0408">Iron</keyword>
<dbReference type="Gene3D" id="1.10.760.10">
    <property type="entry name" value="Cytochrome c-like domain"/>
    <property type="match status" value="1"/>
</dbReference>
<dbReference type="EMBL" id="FNXG01000001">
    <property type="protein sequence ID" value="SEH68344.1"/>
    <property type="molecule type" value="Genomic_DNA"/>
</dbReference>
<feature type="domain" description="Cytochrome c" evidence="6">
    <location>
        <begin position="25"/>
        <end position="103"/>
    </location>
</feature>
<feature type="chain" id="PRO_5011616537" evidence="5">
    <location>
        <begin position="23"/>
        <end position="104"/>
    </location>
</feature>
<organism evidence="7 8">
    <name type="scientific">Paracoccus alkenifer</name>
    <dbReference type="NCBI Taxonomy" id="65735"/>
    <lineage>
        <taxon>Bacteria</taxon>
        <taxon>Pseudomonadati</taxon>
        <taxon>Pseudomonadota</taxon>
        <taxon>Alphaproteobacteria</taxon>
        <taxon>Rhodobacterales</taxon>
        <taxon>Paracoccaceae</taxon>
        <taxon>Paracoccus</taxon>
    </lineage>
</organism>
<dbReference type="OrthoDB" id="9805828at2"/>
<evidence type="ECO:0000256" key="5">
    <source>
        <dbReference type="SAM" id="SignalP"/>
    </source>
</evidence>
<evidence type="ECO:0000313" key="8">
    <source>
        <dbReference type="Proteomes" id="UP000199125"/>
    </source>
</evidence>
<name>A0A1H6K5R4_9RHOB</name>
<dbReference type="InterPro" id="IPR009056">
    <property type="entry name" value="Cyt_c-like_dom"/>
</dbReference>
<dbReference type="SUPFAM" id="SSF46626">
    <property type="entry name" value="Cytochrome c"/>
    <property type="match status" value="1"/>
</dbReference>
<dbReference type="AlphaFoldDB" id="A0A1H6K5R4"/>
<dbReference type="PROSITE" id="PS51007">
    <property type="entry name" value="CYTC"/>
    <property type="match status" value="1"/>
</dbReference>